<keyword evidence="3" id="KW-0233">DNA recombination</keyword>
<organism evidence="5 6">
    <name type="scientific">Granulicella sibirica</name>
    <dbReference type="NCBI Taxonomy" id="2479048"/>
    <lineage>
        <taxon>Bacteria</taxon>
        <taxon>Pseudomonadati</taxon>
        <taxon>Acidobacteriota</taxon>
        <taxon>Terriglobia</taxon>
        <taxon>Terriglobales</taxon>
        <taxon>Acidobacteriaceae</taxon>
        <taxon>Granulicella</taxon>
    </lineage>
</organism>
<sequence length="323" mass="38213">MRLREGIRLYIKAKRMQGVEWVKGAQILRCFGKEVGNLPLHLIRVHHAESFLGDGLVSRMWGYKYGVLHQFFLYWVAHQEIGGLPLPPRCRPLPQTFVRYIYSRAELHRLLVSTSKTQRGFMSIFTARTFRTLLLFLYGTGVLLGEALRLERSDIDFRKRRITIRNGRFERTREIPIAPDLLEILRRYHKNMRRKGTMIDPQFFLTVNGEKLNDHTVQKTFERLRRVAEVVRTDGSRYQPRLHDLRHTFAVHRLTAWYKRGADLNRMLPALAAYMGMSDLRATGRYRALTPERFRKQLNTLSPMRGKKRWRDDAQLMKFLDSL</sequence>
<dbReference type="SUPFAM" id="SSF56349">
    <property type="entry name" value="DNA breaking-rejoining enzymes"/>
    <property type="match status" value="1"/>
</dbReference>
<comment type="caution">
    <text evidence="5">The sequence shown here is derived from an EMBL/GenBank/DDBJ whole genome shotgun (WGS) entry which is preliminary data.</text>
</comment>
<dbReference type="AlphaFoldDB" id="A0A4Q0SYD0"/>
<gene>
    <name evidence="5" type="ORF">GRAN_4506</name>
</gene>
<dbReference type="InterPro" id="IPR013762">
    <property type="entry name" value="Integrase-like_cat_sf"/>
</dbReference>
<dbReference type="GO" id="GO:0006310">
    <property type="term" value="P:DNA recombination"/>
    <property type="evidence" value="ECO:0007669"/>
    <property type="project" value="UniProtKB-KW"/>
</dbReference>
<dbReference type="Proteomes" id="UP000289437">
    <property type="component" value="Unassembled WGS sequence"/>
</dbReference>
<dbReference type="GO" id="GO:0003677">
    <property type="term" value="F:DNA binding"/>
    <property type="evidence" value="ECO:0007669"/>
    <property type="project" value="UniProtKB-KW"/>
</dbReference>
<dbReference type="EMBL" id="RDSM01000003">
    <property type="protein sequence ID" value="RXH55402.1"/>
    <property type="molecule type" value="Genomic_DNA"/>
</dbReference>
<evidence type="ECO:0000256" key="2">
    <source>
        <dbReference type="ARBA" id="ARBA00023125"/>
    </source>
</evidence>
<reference evidence="5 6" key="1">
    <citation type="submission" date="2018-11" db="EMBL/GenBank/DDBJ databases">
        <authorList>
            <person name="Mardanov A.V."/>
            <person name="Ravin N.V."/>
            <person name="Dedysh S.N."/>
        </authorList>
    </citation>
    <scope>NUCLEOTIDE SEQUENCE [LARGE SCALE GENOMIC DNA]</scope>
    <source>
        <strain evidence="5 6">AF10</strain>
    </source>
</reference>
<keyword evidence="6" id="KW-1185">Reference proteome</keyword>
<dbReference type="InterPro" id="IPR011010">
    <property type="entry name" value="DNA_brk_join_enz"/>
</dbReference>
<reference evidence="6" key="2">
    <citation type="submission" date="2019-02" db="EMBL/GenBank/DDBJ databases">
        <title>Granulicella sibirica sp. nov., a psychrotolerant acidobacterium isolated from an organic soil layer in forested tundra, West Siberia.</title>
        <authorList>
            <person name="Oshkin I.Y."/>
            <person name="Kulichevskaya I.S."/>
            <person name="Rijpstra W.I.C."/>
            <person name="Sinninghe Damste J.S."/>
            <person name="Rakitin A.L."/>
            <person name="Ravin N.V."/>
            <person name="Dedysh S.N."/>
        </authorList>
    </citation>
    <scope>NUCLEOTIDE SEQUENCE [LARGE SCALE GENOMIC DNA]</scope>
    <source>
        <strain evidence="6">AF10</strain>
    </source>
</reference>
<dbReference type="PANTHER" id="PTHR30349:SF41">
    <property type="entry name" value="INTEGRASE_RECOMBINASE PROTEIN MJ0367-RELATED"/>
    <property type="match status" value="1"/>
</dbReference>
<evidence type="ECO:0000256" key="1">
    <source>
        <dbReference type="ARBA" id="ARBA00008857"/>
    </source>
</evidence>
<keyword evidence="2" id="KW-0238">DNA-binding</keyword>
<dbReference type="OrthoDB" id="9766545at2"/>
<accession>A0A4Q0SYD0</accession>
<dbReference type="Gene3D" id="1.10.443.10">
    <property type="entry name" value="Intergrase catalytic core"/>
    <property type="match status" value="1"/>
</dbReference>
<protein>
    <submittedName>
        <fullName evidence="5">Mobile element protein</fullName>
    </submittedName>
</protein>
<dbReference type="Pfam" id="PF00589">
    <property type="entry name" value="Phage_integrase"/>
    <property type="match status" value="1"/>
</dbReference>
<dbReference type="RefSeq" id="WP_128915035.1">
    <property type="nucleotide sequence ID" value="NZ_RDSM01000003.1"/>
</dbReference>
<dbReference type="InterPro" id="IPR002104">
    <property type="entry name" value="Integrase_catalytic"/>
</dbReference>
<dbReference type="InterPro" id="IPR050090">
    <property type="entry name" value="Tyrosine_recombinase_XerCD"/>
</dbReference>
<evidence type="ECO:0000313" key="5">
    <source>
        <dbReference type="EMBL" id="RXH55402.1"/>
    </source>
</evidence>
<dbReference type="PANTHER" id="PTHR30349">
    <property type="entry name" value="PHAGE INTEGRASE-RELATED"/>
    <property type="match status" value="1"/>
</dbReference>
<proteinExistence type="inferred from homology"/>
<evidence type="ECO:0000256" key="3">
    <source>
        <dbReference type="ARBA" id="ARBA00023172"/>
    </source>
</evidence>
<comment type="similarity">
    <text evidence="1">Belongs to the 'phage' integrase family.</text>
</comment>
<dbReference type="GO" id="GO:0015074">
    <property type="term" value="P:DNA integration"/>
    <property type="evidence" value="ECO:0007669"/>
    <property type="project" value="InterPro"/>
</dbReference>
<name>A0A4Q0SYD0_9BACT</name>
<evidence type="ECO:0000313" key="6">
    <source>
        <dbReference type="Proteomes" id="UP000289437"/>
    </source>
</evidence>
<feature type="domain" description="Tyr recombinase" evidence="4">
    <location>
        <begin position="96"/>
        <end position="299"/>
    </location>
</feature>
<dbReference type="PROSITE" id="PS51898">
    <property type="entry name" value="TYR_RECOMBINASE"/>
    <property type="match status" value="1"/>
</dbReference>
<evidence type="ECO:0000259" key="4">
    <source>
        <dbReference type="PROSITE" id="PS51898"/>
    </source>
</evidence>